<dbReference type="AlphaFoldDB" id="A0A660E1U1"/>
<reference evidence="1 2" key="1">
    <citation type="submission" date="2018-11" db="EMBL/GenBank/DDBJ databases">
        <authorList>
            <person name="Wuyts S."/>
        </authorList>
    </citation>
    <scope>NUCLEOTIDE SEQUENCE [LARGE SCALE GENOMIC DNA]</scope>
    <source>
        <strain evidence="1">Lactobacillus mudanjiangensis AMBF249</strain>
    </source>
</reference>
<protein>
    <submittedName>
        <fullName evidence="1">Uncharacterized protein</fullName>
    </submittedName>
</protein>
<dbReference type="Proteomes" id="UP000289996">
    <property type="component" value="Unassembled WGS sequence"/>
</dbReference>
<evidence type="ECO:0000313" key="1">
    <source>
        <dbReference type="EMBL" id="VDG29614.1"/>
    </source>
</evidence>
<dbReference type="RefSeq" id="WP_165450089.1">
    <property type="nucleotide sequence ID" value="NZ_UYIG01000142.1"/>
</dbReference>
<keyword evidence="2" id="KW-1185">Reference proteome</keyword>
<dbReference type="EMBL" id="UYIG01000142">
    <property type="protein sequence ID" value="VDG29614.1"/>
    <property type="molecule type" value="Genomic_DNA"/>
</dbReference>
<organism evidence="1 2">
    <name type="scientific">Lactiplantibacillus mudanjiangensis</name>
    <dbReference type="NCBI Taxonomy" id="1296538"/>
    <lineage>
        <taxon>Bacteria</taxon>
        <taxon>Bacillati</taxon>
        <taxon>Bacillota</taxon>
        <taxon>Bacilli</taxon>
        <taxon>Lactobacillales</taxon>
        <taxon>Lactobacillaceae</taxon>
        <taxon>Lactiplantibacillus</taxon>
    </lineage>
</organism>
<gene>
    <name evidence="1" type="ORF">MUDAN_MDHGFNIF_03528</name>
</gene>
<sequence length="61" mass="6978">MLTMQLGKCDEISEILLKTMIDNNLTIGEIEVVADNLPQYVKRQVGRLKPRSEELFNSTIK</sequence>
<name>A0A660E1U1_9LACO</name>
<accession>A0A660E1U1</accession>
<proteinExistence type="predicted"/>
<evidence type="ECO:0000313" key="2">
    <source>
        <dbReference type="Proteomes" id="UP000289996"/>
    </source>
</evidence>